<proteinExistence type="predicted"/>
<sequence length="705" mass="77449">MLGLLGRGVMCVRGRGVGLVGARVLGGELILLDGVLHRRDGTFPQVGLGVSQRRFGVVEFDAGGLGAEGFVLFLGGPVGLDGFGVLDDLLRDAVVGDPAQKVLGGDVVHRRTRGATVLPVVAGSATGATTIHLVVHPLGVRRPTADFHVDAAEIDHLLRWCRVGPAASVLVGDIDGALVPEFLDLLPDQGLGGGIATAVLGIEFRVDHLELQLESLAVFFLRRCAEQVDQSDPPGIRIAPDFAVVHAHHPLRAAGLLPVDHMRVPHDVTGQLREFRMRVLVEFRRFHDPLRGIEGRKLRHRPDAVQVVGDALDALHRPGQTGRIEQQFAADQLLIRHAQRMFLIRPDRQPFLDVDELTDVLPAHLGRLRPVPHRLVVGFVSEDADLRALAFVRPGDVVRALLQPPAGVGGIGEQLQLRVGDRSTPHLLQLGDRRRGRFRGPHSPGVLRPLEIRCRQTVFALCGRQPIPDPLQFGDHLGCGLLRRPGGKYAFGIAVEDGVEFVDGELARRERVVPEVQAVVGCRGIQPFLDQVDRRFRVEEVPQCRHLLACHATGRELVHHRIRDLQRAEQVVLLRAHDDPATAGYRIRQRTVLVHPDHIDPGIRLRPRDECLQLTGQLTGEQITAGPRMCGAVIDGIGHLLHHHDDGLALTGLHIDRTVLEQQERRGLRLPHQPMPVVAPANPFRHRRDALLSGPPHHRVGQRLR</sequence>
<dbReference type="RefSeq" id="WP_357809213.1">
    <property type="nucleotide sequence ID" value="NZ_JBEYBM010000025.1"/>
</dbReference>
<evidence type="ECO:0000313" key="2">
    <source>
        <dbReference type="Proteomes" id="UP001550535"/>
    </source>
</evidence>
<accession>A0ABV2XFG8</accession>
<evidence type="ECO:0000313" key="1">
    <source>
        <dbReference type="EMBL" id="MEU2124606.1"/>
    </source>
</evidence>
<dbReference type="Proteomes" id="UP001550535">
    <property type="component" value="Unassembled WGS sequence"/>
</dbReference>
<protein>
    <submittedName>
        <fullName evidence="1">Uncharacterized protein</fullName>
    </submittedName>
</protein>
<dbReference type="EMBL" id="JBEYBR010000062">
    <property type="protein sequence ID" value="MEU2124606.1"/>
    <property type="molecule type" value="Genomic_DNA"/>
</dbReference>
<organism evidence="1 2">
    <name type="scientific">Nocardia niwae</name>
    <dbReference type="NCBI Taxonomy" id="626084"/>
    <lineage>
        <taxon>Bacteria</taxon>
        <taxon>Bacillati</taxon>
        <taxon>Actinomycetota</taxon>
        <taxon>Actinomycetes</taxon>
        <taxon>Mycobacteriales</taxon>
        <taxon>Nocardiaceae</taxon>
        <taxon>Nocardia</taxon>
    </lineage>
</organism>
<reference evidence="1 2" key="1">
    <citation type="submission" date="2024-06" db="EMBL/GenBank/DDBJ databases">
        <title>The Natural Products Discovery Center: Release of the First 8490 Sequenced Strains for Exploring Actinobacteria Biosynthetic Diversity.</title>
        <authorList>
            <person name="Kalkreuter E."/>
            <person name="Kautsar S.A."/>
            <person name="Yang D."/>
            <person name="Bader C.D."/>
            <person name="Teijaro C.N."/>
            <person name="Fluegel L."/>
            <person name="Davis C.M."/>
            <person name="Simpson J.R."/>
            <person name="Lauterbach L."/>
            <person name="Steele A.D."/>
            <person name="Gui C."/>
            <person name="Meng S."/>
            <person name="Li G."/>
            <person name="Viehrig K."/>
            <person name="Ye F."/>
            <person name="Su P."/>
            <person name="Kiefer A.F."/>
            <person name="Nichols A."/>
            <person name="Cepeda A.J."/>
            <person name="Yan W."/>
            <person name="Fan B."/>
            <person name="Jiang Y."/>
            <person name="Adhikari A."/>
            <person name="Zheng C.-J."/>
            <person name="Schuster L."/>
            <person name="Cowan T.M."/>
            <person name="Smanski M.J."/>
            <person name="Chevrette M.G."/>
            <person name="De Carvalho L.P.S."/>
            <person name="Shen B."/>
        </authorList>
    </citation>
    <scope>NUCLEOTIDE SEQUENCE [LARGE SCALE GENOMIC DNA]</scope>
    <source>
        <strain evidence="1 2">NPDC019434</strain>
    </source>
</reference>
<name>A0ABV2XFG8_9NOCA</name>
<gene>
    <name evidence="1" type="ORF">ABZ507_22610</name>
</gene>
<comment type="caution">
    <text evidence="1">The sequence shown here is derived from an EMBL/GenBank/DDBJ whole genome shotgun (WGS) entry which is preliminary data.</text>
</comment>
<keyword evidence="2" id="KW-1185">Reference proteome</keyword>